<dbReference type="EMBL" id="JAWNGG020000014">
    <property type="protein sequence ID" value="KAK9309104.1"/>
    <property type="molecule type" value="Genomic_DNA"/>
</dbReference>
<name>A0AAW1AKQ5_9HYME</name>
<gene>
    <name evidence="2" type="ORF">QLX08_001071</name>
</gene>
<accession>A0AAW1AKQ5</accession>
<feature type="region of interest" description="Disordered" evidence="1">
    <location>
        <begin position="1"/>
        <end position="40"/>
    </location>
</feature>
<evidence type="ECO:0000313" key="3">
    <source>
        <dbReference type="Proteomes" id="UP001432146"/>
    </source>
</evidence>
<reference evidence="2 3" key="1">
    <citation type="submission" date="2024-05" db="EMBL/GenBank/DDBJ databases">
        <title>The nuclear and mitochondrial genome assemblies of Tetragonisca angustula (Apidae: Meliponini), a tiny yet remarkable pollinator in the Neotropics.</title>
        <authorList>
            <person name="Ferrari R."/>
            <person name="Ricardo P.C."/>
            <person name="Dias F.C."/>
            <person name="Araujo N.S."/>
            <person name="Soares D.O."/>
            <person name="Zhou Q.-S."/>
            <person name="Zhu C.-D."/>
            <person name="Coutinho L."/>
            <person name="Airas M.C."/>
            <person name="Batista T.M."/>
        </authorList>
    </citation>
    <scope>NUCLEOTIDE SEQUENCE [LARGE SCALE GENOMIC DNA]</scope>
    <source>
        <strain evidence="2">ASF017062</strain>
        <tissue evidence="2">Abdomen</tissue>
    </source>
</reference>
<organism evidence="2 3">
    <name type="scientific">Tetragonisca angustula</name>
    <dbReference type="NCBI Taxonomy" id="166442"/>
    <lineage>
        <taxon>Eukaryota</taxon>
        <taxon>Metazoa</taxon>
        <taxon>Ecdysozoa</taxon>
        <taxon>Arthropoda</taxon>
        <taxon>Hexapoda</taxon>
        <taxon>Insecta</taxon>
        <taxon>Pterygota</taxon>
        <taxon>Neoptera</taxon>
        <taxon>Endopterygota</taxon>
        <taxon>Hymenoptera</taxon>
        <taxon>Apocrita</taxon>
        <taxon>Aculeata</taxon>
        <taxon>Apoidea</taxon>
        <taxon>Anthophila</taxon>
        <taxon>Apidae</taxon>
        <taxon>Tetragonisca</taxon>
    </lineage>
</organism>
<keyword evidence="3" id="KW-1185">Reference proteome</keyword>
<proteinExistence type="predicted"/>
<comment type="caution">
    <text evidence="2">The sequence shown here is derived from an EMBL/GenBank/DDBJ whole genome shotgun (WGS) entry which is preliminary data.</text>
</comment>
<sequence>MRKEATSTHAAPLKRSRINERKAATTAITTPRSKAPTSMPCIQPLLSKSVGSPTFSGIPNHRNPILTHLISEANEKIETPI</sequence>
<dbReference type="AlphaFoldDB" id="A0AAW1AKQ5"/>
<feature type="compositionally biased region" description="Polar residues" evidence="1">
    <location>
        <begin position="26"/>
        <end position="36"/>
    </location>
</feature>
<protein>
    <submittedName>
        <fullName evidence="2">Uncharacterized protein</fullName>
    </submittedName>
</protein>
<evidence type="ECO:0000256" key="1">
    <source>
        <dbReference type="SAM" id="MobiDB-lite"/>
    </source>
</evidence>
<evidence type="ECO:0000313" key="2">
    <source>
        <dbReference type="EMBL" id="KAK9309104.1"/>
    </source>
</evidence>
<dbReference type="Proteomes" id="UP001432146">
    <property type="component" value="Unassembled WGS sequence"/>
</dbReference>